<name>A0AC60QFK4_IXOPE</name>
<organism evidence="1 2">
    <name type="scientific">Ixodes persulcatus</name>
    <name type="common">Taiga tick</name>
    <dbReference type="NCBI Taxonomy" id="34615"/>
    <lineage>
        <taxon>Eukaryota</taxon>
        <taxon>Metazoa</taxon>
        <taxon>Ecdysozoa</taxon>
        <taxon>Arthropoda</taxon>
        <taxon>Chelicerata</taxon>
        <taxon>Arachnida</taxon>
        <taxon>Acari</taxon>
        <taxon>Parasitiformes</taxon>
        <taxon>Ixodida</taxon>
        <taxon>Ixodoidea</taxon>
        <taxon>Ixodidae</taxon>
        <taxon>Ixodinae</taxon>
        <taxon>Ixodes</taxon>
    </lineage>
</organism>
<evidence type="ECO:0000313" key="1">
    <source>
        <dbReference type="EMBL" id="KAG0432122.1"/>
    </source>
</evidence>
<comment type="caution">
    <text evidence="1">The sequence shown here is derived from an EMBL/GenBank/DDBJ whole genome shotgun (WGS) entry which is preliminary data.</text>
</comment>
<evidence type="ECO:0000313" key="2">
    <source>
        <dbReference type="Proteomes" id="UP000805193"/>
    </source>
</evidence>
<dbReference type="Proteomes" id="UP000805193">
    <property type="component" value="Unassembled WGS sequence"/>
</dbReference>
<protein>
    <submittedName>
        <fullName evidence="1">Uncharacterized protein</fullName>
    </submittedName>
</protein>
<gene>
    <name evidence="1" type="ORF">HPB47_021144</name>
</gene>
<proteinExistence type="predicted"/>
<keyword evidence="2" id="KW-1185">Reference proteome</keyword>
<dbReference type="EMBL" id="JABSTQ010009176">
    <property type="protein sequence ID" value="KAG0432122.1"/>
    <property type="molecule type" value="Genomic_DNA"/>
</dbReference>
<reference evidence="1 2" key="1">
    <citation type="journal article" date="2020" name="Cell">
        <title>Large-Scale Comparative Analyses of Tick Genomes Elucidate Their Genetic Diversity and Vector Capacities.</title>
        <authorList>
            <consortium name="Tick Genome and Microbiome Consortium (TIGMIC)"/>
            <person name="Jia N."/>
            <person name="Wang J."/>
            <person name="Shi W."/>
            <person name="Du L."/>
            <person name="Sun Y."/>
            <person name="Zhan W."/>
            <person name="Jiang J.F."/>
            <person name="Wang Q."/>
            <person name="Zhang B."/>
            <person name="Ji P."/>
            <person name="Bell-Sakyi L."/>
            <person name="Cui X.M."/>
            <person name="Yuan T.T."/>
            <person name="Jiang B.G."/>
            <person name="Yang W.F."/>
            <person name="Lam T.T."/>
            <person name="Chang Q.C."/>
            <person name="Ding S.J."/>
            <person name="Wang X.J."/>
            <person name="Zhu J.G."/>
            <person name="Ruan X.D."/>
            <person name="Zhao L."/>
            <person name="Wei J.T."/>
            <person name="Ye R.Z."/>
            <person name="Que T.C."/>
            <person name="Du C.H."/>
            <person name="Zhou Y.H."/>
            <person name="Cheng J.X."/>
            <person name="Dai P.F."/>
            <person name="Guo W.B."/>
            <person name="Han X.H."/>
            <person name="Huang E.J."/>
            <person name="Li L.F."/>
            <person name="Wei W."/>
            <person name="Gao Y.C."/>
            <person name="Liu J.Z."/>
            <person name="Shao H.Z."/>
            <person name="Wang X."/>
            <person name="Wang C.C."/>
            <person name="Yang T.C."/>
            <person name="Huo Q.B."/>
            <person name="Li W."/>
            <person name="Chen H.Y."/>
            <person name="Chen S.E."/>
            <person name="Zhou L.G."/>
            <person name="Ni X.B."/>
            <person name="Tian J.H."/>
            <person name="Sheng Y."/>
            <person name="Liu T."/>
            <person name="Pan Y.S."/>
            <person name="Xia L.Y."/>
            <person name="Li J."/>
            <person name="Zhao F."/>
            <person name="Cao W.C."/>
        </authorList>
    </citation>
    <scope>NUCLEOTIDE SEQUENCE [LARGE SCALE GENOMIC DNA]</scope>
    <source>
        <strain evidence="1">Iper-2018</strain>
    </source>
</reference>
<accession>A0AC60QFK4</accession>
<sequence length="482" mass="50012">MTRQATGGWDLNSPGVLVLGTEPITSLLPLGTSLYCACADKIYVLDAFTSDIQRTHTLGQEDGSQAYLMAHSGTGLWIALKNSSRISLYHTETFRHLQDVDVADGVGRFLADNGSDPSSFPSASSSSSASDSPVAFVLPAASEPEDFNRPGPPEPSLSTPVTAEETSPERLPEEDEEEEAEAGDGSRAEDAAEGTETGAEETEPDANAGVSKQKSDSMLPSTPAGHKLGTKALRRTENVHMSGAKTLPRGLSLCARGLPSLTSLAGADAGGADSGSSPEASRSEVYGLYADLMNVQDYESHEQLNRSDPELMHFHFATLGRRSHRPGRPRSWDLSTMEVSGDSDSSAATCDPSNPAAMNNMPATNTCPPPNTAGAAPSSSDALKSAFASSPSPSLSSAEGPAYGTLRHPRGVVRGGAPHRGGAATDGGPGAQQSKTLLTLTGGCGYVNWRKAGGGERDHLASSAASSSPSGDALVLIWEMKV</sequence>